<evidence type="ECO:0000256" key="2">
    <source>
        <dbReference type="ARBA" id="ARBA00022723"/>
    </source>
</evidence>
<feature type="domain" description="Plastocyanin-like" evidence="6">
    <location>
        <begin position="176"/>
        <end position="330"/>
    </location>
</feature>
<proteinExistence type="inferred from homology"/>
<dbReference type="FunFam" id="2.60.40.420:FF:000045">
    <property type="entry name" value="Laccase 2"/>
    <property type="match status" value="1"/>
</dbReference>
<feature type="domain" description="Plastocyanin-like" evidence="7">
    <location>
        <begin position="412"/>
        <end position="549"/>
    </location>
</feature>
<accession>A0A226E4Y7</accession>
<dbReference type="PANTHER" id="PTHR11709">
    <property type="entry name" value="MULTI-COPPER OXIDASE"/>
    <property type="match status" value="1"/>
</dbReference>
<dbReference type="InterPro" id="IPR008972">
    <property type="entry name" value="Cupredoxin"/>
</dbReference>
<evidence type="ECO:0000259" key="8">
    <source>
        <dbReference type="Pfam" id="PF07732"/>
    </source>
</evidence>
<evidence type="ECO:0000259" key="6">
    <source>
        <dbReference type="Pfam" id="PF00394"/>
    </source>
</evidence>
<evidence type="ECO:0000256" key="3">
    <source>
        <dbReference type="ARBA" id="ARBA00023002"/>
    </source>
</evidence>
<keyword evidence="2" id="KW-0479">Metal-binding</keyword>
<evidence type="ECO:0000256" key="4">
    <source>
        <dbReference type="ARBA" id="ARBA00023008"/>
    </source>
</evidence>
<dbReference type="AlphaFoldDB" id="A0A226E4Y7"/>
<evidence type="ECO:0000256" key="5">
    <source>
        <dbReference type="SAM" id="SignalP"/>
    </source>
</evidence>
<dbReference type="GO" id="GO:0016491">
    <property type="term" value="F:oxidoreductase activity"/>
    <property type="evidence" value="ECO:0007669"/>
    <property type="project" value="UniProtKB-KW"/>
</dbReference>
<evidence type="ECO:0000313" key="10">
    <source>
        <dbReference type="Proteomes" id="UP000198287"/>
    </source>
</evidence>
<dbReference type="Proteomes" id="UP000198287">
    <property type="component" value="Unassembled WGS sequence"/>
</dbReference>
<comment type="caution">
    <text evidence="9">The sequence shown here is derived from an EMBL/GenBank/DDBJ whole genome shotgun (WGS) entry which is preliminary data.</text>
</comment>
<dbReference type="EMBL" id="LNIX01000007">
    <property type="protein sequence ID" value="OXA52027.1"/>
    <property type="molecule type" value="Genomic_DNA"/>
</dbReference>
<dbReference type="InterPro" id="IPR011707">
    <property type="entry name" value="Cu-oxidase-like_N"/>
</dbReference>
<dbReference type="InterPro" id="IPR011706">
    <property type="entry name" value="Cu-oxidase_C"/>
</dbReference>
<dbReference type="GO" id="GO:0005507">
    <property type="term" value="F:copper ion binding"/>
    <property type="evidence" value="ECO:0007669"/>
    <property type="project" value="InterPro"/>
</dbReference>
<dbReference type="Pfam" id="PF07731">
    <property type="entry name" value="Cu-oxidase_2"/>
    <property type="match status" value="1"/>
</dbReference>
<keyword evidence="4" id="KW-0186">Copper</keyword>
<feature type="chain" id="PRO_5013257221" evidence="5">
    <location>
        <begin position="23"/>
        <end position="560"/>
    </location>
</feature>
<dbReference type="InterPro" id="IPR045087">
    <property type="entry name" value="Cu-oxidase_fam"/>
</dbReference>
<feature type="signal peptide" evidence="5">
    <location>
        <begin position="1"/>
        <end position="22"/>
    </location>
</feature>
<organism evidence="9 10">
    <name type="scientific">Folsomia candida</name>
    <name type="common">Springtail</name>
    <dbReference type="NCBI Taxonomy" id="158441"/>
    <lineage>
        <taxon>Eukaryota</taxon>
        <taxon>Metazoa</taxon>
        <taxon>Ecdysozoa</taxon>
        <taxon>Arthropoda</taxon>
        <taxon>Hexapoda</taxon>
        <taxon>Collembola</taxon>
        <taxon>Entomobryomorpha</taxon>
        <taxon>Isotomoidea</taxon>
        <taxon>Isotomidae</taxon>
        <taxon>Proisotominae</taxon>
        <taxon>Folsomia</taxon>
    </lineage>
</organism>
<keyword evidence="5" id="KW-0732">Signal</keyword>
<gene>
    <name evidence="9" type="ORF">Fcan01_13157</name>
</gene>
<dbReference type="Pfam" id="PF00394">
    <property type="entry name" value="Cu-oxidase"/>
    <property type="match status" value="1"/>
</dbReference>
<keyword evidence="3" id="KW-0560">Oxidoreductase</keyword>
<dbReference type="Gene3D" id="2.60.40.420">
    <property type="entry name" value="Cupredoxins - blue copper proteins"/>
    <property type="match status" value="3"/>
</dbReference>
<dbReference type="OMA" id="PCHETEP"/>
<reference evidence="9 10" key="1">
    <citation type="submission" date="2015-12" db="EMBL/GenBank/DDBJ databases">
        <title>The genome of Folsomia candida.</title>
        <authorList>
            <person name="Faddeeva A."/>
            <person name="Derks M.F."/>
            <person name="Anvar Y."/>
            <person name="Smit S."/>
            <person name="Van Straalen N."/>
            <person name="Roelofs D."/>
        </authorList>
    </citation>
    <scope>NUCLEOTIDE SEQUENCE [LARGE SCALE GENOMIC DNA]</scope>
    <source>
        <strain evidence="9 10">VU population</strain>
        <tissue evidence="9">Whole body</tissue>
    </source>
</reference>
<dbReference type="Pfam" id="PF07732">
    <property type="entry name" value="Cu-oxidase_3"/>
    <property type="match status" value="1"/>
</dbReference>
<evidence type="ECO:0000256" key="1">
    <source>
        <dbReference type="ARBA" id="ARBA00010609"/>
    </source>
</evidence>
<dbReference type="PANTHER" id="PTHR11709:SF394">
    <property type="entry name" value="FI03373P-RELATED"/>
    <property type="match status" value="1"/>
</dbReference>
<dbReference type="SUPFAM" id="SSF49503">
    <property type="entry name" value="Cupredoxins"/>
    <property type="match status" value="3"/>
</dbReference>
<dbReference type="InterPro" id="IPR001117">
    <property type="entry name" value="Cu-oxidase_2nd"/>
</dbReference>
<keyword evidence="10" id="KW-1185">Reference proteome</keyword>
<evidence type="ECO:0000313" key="9">
    <source>
        <dbReference type="EMBL" id="OXA52027.1"/>
    </source>
</evidence>
<evidence type="ECO:0000259" key="7">
    <source>
        <dbReference type="Pfam" id="PF07731"/>
    </source>
</evidence>
<comment type="similarity">
    <text evidence="1">Belongs to the multicopper oxidase family.</text>
</comment>
<name>A0A226E4Y7_FOLCA</name>
<feature type="domain" description="Plastocyanin-like" evidence="8">
    <location>
        <begin position="45"/>
        <end position="158"/>
    </location>
</feature>
<dbReference type="OrthoDB" id="2121828at2759"/>
<protein>
    <submittedName>
        <fullName evidence="9">Laccase-2</fullName>
    </submittedName>
</protein>
<sequence>MKGNKIFATVLLPLILYQLGHANHNFCDYCANQCDHGPNFHYWIVEEKELSPDNYVQTGKVINGRFPGPTIRVFPHEYLVVKVENRLPVGLSIHWHGLHQEHTLASDGAEMITQHEIQTNNTFTYCMHIGNQEGTYAYHAHSRLDIIWIHGALIIVDPPVLLANLLRLPDYTYQDERVIILEQLYHIPLSELMDRLLVTGGPRPPTASLLINGKSYGKWSDAANNKFIDCGGYHVTKVLWGVTYRFRVMNLSSDKFLRFYITNHKMRVIEADGIYIDPIEVEYLNVHAAQRYSVIVTMNQAVGNYWMESKSIGQGTGPGNGAAILHYIGASDPTPLRTQARDATIEAIPMDEWVTSKIRPNLDLRQRSVYPVPESVDRNIYIDFHLKVIPPVSRFAINGHIFQDPDEPYLAQVRRNVNITEEPQVFEILEGENIQVILQNRAGGFSSDCGEHPWHLHGRFFHVVAHGYDEFEEERDLPLIDKMVRESDKNFEFRDVFVQYPHQTVRNSSTGVACGWYALRFKSNNPGIWLAHCHITQHMILGKMVVIWEHSVANPTLIGE</sequence>